<feature type="transmembrane region" description="Helical" evidence="1">
    <location>
        <begin position="73"/>
        <end position="91"/>
    </location>
</feature>
<proteinExistence type="predicted"/>
<sequence>MGDRIITLRNGTRVNMSTGEIISQGRPQYPHRPRRSFWRRVGDGFSRFFGFVWSVLAFILSAVVFIWKAMGYIILYGGLLSIIVTVISVWISDGFFSALIAGVVSFFVWGLVVGVADKLGMLPD</sequence>
<evidence type="ECO:0000313" key="2">
    <source>
        <dbReference type="EMBL" id="EJZ66301.1"/>
    </source>
</evidence>
<evidence type="ECO:0000256" key="1">
    <source>
        <dbReference type="SAM" id="Phobius"/>
    </source>
</evidence>
<dbReference type="EMBL" id="ADLE01000001">
    <property type="protein sequence ID" value="EJZ66301.1"/>
    <property type="molecule type" value="Genomic_DNA"/>
</dbReference>
<feature type="transmembrane region" description="Helical" evidence="1">
    <location>
        <begin position="98"/>
        <end position="116"/>
    </location>
</feature>
<dbReference type="HOGENOM" id="CLU_1999427_0_0_10"/>
<dbReference type="AlphaFoldDB" id="K0X7C2"/>
<dbReference type="Proteomes" id="UP000006044">
    <property type="component" value="Unassembled WGS sequence"/>
</dbReference>
<accession>K0X7C2</accession>
<dbReference type="RefSeq" id="WP_008860975.1">
    <property type="nucleotide sequence ID" value="NZ_JH815203.1"/>
</dbReference>
<comment type="caution">
    <text evidence="2">The sequence shown here is derived from an EMBL/GenBank/DDBJ whole genome shotgun (WGS) entry which is preliminary data.</text>
</comment>
<keyword evidence="1" id="KW-0812">Transmembrane</keyword>
<dbReference type="GeneID" id="77847821"/>
<keyword evidence="1" id="KW-0472">Membrane</keyword>
<feature type="transmembrane region" description="Helical" evidence="1">
    <location>
        <begin position="44"/>
        <end position="67"/>
    </location>
</feature>
<gene>
    <name evidence="2" type="ORF">HMPREF9448_00478</name>
</gene>
<protein>
    <submittedName>
        <fullName evidence="2">Uncharacterized protein</fullName>
    </submittedName>
</protein>
<dbReference type="OrthoDB" id="9953825at2"/>
<evidence type="ECO:0000313" key="3">
    <source>
        <dbReference type="Proteomes" id="UP000006044"/>
    </source>
</evidence>
<dbReference type="STRING" id="742726.HMPREF9448_00478"/>
<organism evidence="2 3">
    <name type="scientific">Barnesiella intestinihominis YIT 11860</name>
    <dbReference type="NCBI Taxonomy" id="742726"/>
    <lineage>
        <taxon>Bacteria</taxon>
        <taxon>Pseudomonadati</taxon>
        <taxon>Bacteroidota</taxon>
        <taxon>Bacteroidia</taxon>
        <taxon>Bacteroidales</taxon>
        <taxon>Barnesiellaceae</taxon>
        <taxon>Barnesiella</taxon>
    </lineage>
</organism>
<reference evidence="2 3" key="1">
    <citation type="submission" date="2012-08" db="EMBL/GenBank/DDBJ databases">
        <title>The Genome Sequence of Barnesiella intestinihominis YIT 11860.</title>
        <authorList>
            <consortium name="The Broad Institute Genome Sequencing Platform"/>
            <person name="Earl A."/>
            <person name="Ward D."/>
            <person name="Feldgarden M."/>
            <person name="Gevers D."/>
            <person name="Morotomi M."/>
            <person name="Walker B."/>
            <person name="Young S.K."/>
            <person name="Zeng Q."/>
            <person name="Gargeya S."/>
            <person name="Fitzgerald M."/>
            <person name="Haas B."/>
            <person name="Abouelleil A."/>
            <person name="Alvarado L."/>
            <person name="Arachchi H.M."/>
            <person name="Berlin A.M."/>
            <person name="Chapman S.B."/>
            <person name="Goldberg J."/>
            <person name="Griggs A."/>
            <person name="Gujja S."/>
            <person name="Hansen M."/>
            <person name="Howarth C."/>
            <person name="Imamovic A."/>
            <person name="Larimer J."/>
            <person name="McCowen C."/>
            <person name="Montmayeur A."/>
            <person name="Murphy C."/>
            <person name="Neiman D."/>
            <person name="Pearson M."/>
            <person name="Priest M."/>
            <person name="Roberts A."/>
            <person name="Saif S."/>
            <person name="Shea T."/>
            <person name="Sisk P."/>
            <person name="Sykes S."/>
            <person name="Wortman J."/>
            <person name="Nusbaum C."/>
            <person name="Birren B."/>
        </authorList>
    </citation>
    <scope>NUCLEOTIDE SEQUENCE [LARGE SCALE GENOMIC DNA]</scope>
    <source>
        <strain evidence="2 3">YIT 11860</strain>
    </source>
</reference>
<keyword evidence="1" id="KW-1133">Transmembrane helix</keyword>
<keyword evidence="3" id="KW-1185">Reference proteome</keyword>
<name>K0X7C2_9BACT</name>